<dbReference type="GO" id="GO:0005524">
    <property type="term" value="F:ATP binding"/>
    <property type="evidence" value="ECO:0007669"/>
    <property type="project" value="UniProtKB-KW"/>
</dbReference>
<feature type="compositionally biased region" description="Basic and acidic residues" evidence="12">
    <location>
        <begin position="261"/>
        <end position="270"/>
    </location>
</feature>
<dbReference type="Pfam" id="PF00270">
    <property type="entry name" value="DEAD"/>
    <property type="match status" value="1"/>
</dbReference>
<dbReference type="InterPro" id="IPR036388">
    <property type="entry name" value="WH-like_DNA-bd_sf"/>
</dbReference>
<feature type="compositionally biased region" description="Basic and acidic residues" evidence="12">
    <location>
        <begin position="152"/>
        <end position="166"/>
    </location>
</feature>
<dbReference type="InterPro" id="IPR001650">
    <property type="entry name" value="Helicase_C-like"/>
</dbReference>
<keyword evidence="5" id="KW-0347">Helicase</keyword>
<reference evidence="15 16" key="1">
    <citation type="submission" date="2020-03" db="EMBL/GenBank/DDBJ databases">
        <title>Draft Genome Sequence of Cudoniella acicularis.</title>
        <authorList>
            <person name="Buettner E."/>
            <person name="Kellner H."/>
        </authorList>
    </citation>
    <scope>NUCLEOTIDE SEQUENCE [LARGE SCALE GENOMIC DNA]</scope>
    <source>
        <strain evidence="15 16">DSM 108380</strain>
    </source>
</reference>
<feature type="compositionally biased region" description="Polar residues" evidence="12">
    <location>
        <begin position="1436"/>
        <end position="1455"/>
    </location>
</feature>
<dbReference type="InterPro" id="IPR002464">
    <property type="entry name" value="DNA/RNA_helicase_DEAH_CS"/>
</dbReference>
<dbReference type="Pfam" id="PF16124">
    <property type="entry name" value="RecQ_Zn_bind"/>
    <property type="match status" value="1"/>
</dbReference>
<dbReference type="PROSITE" id="PS51192">
    <property type="entry name" value="HELICASE_ATP_BIND_1"/>
    <property type="match status" value="1"/>
</dbReference>
<dbReference type="SMART" id="SM00490">
    <property type="entry name" value="HELICc"/>
    <property type="match status" value="1"/>
</dbReference>
<evidence type="ECO:0000256" key="8">
    <source>
        <dbReference type="ARBA" id="ARBA00023235"/>
    </source>
</evidence>
<dbReference type="Proteomes" id="UP000566819">
    <property type="component" value="Unassembled WGS sequence"/>
</dbReference>
<evidence type="ECO:0000256" key="1">
    <source>
        <dbReference type="ARBA" id="ARBA00004123"/>
    </source>
</evidence>
<dbReference type="InterPro" id="IPR027417">
    <property type="entry name" value="P-loop_NTPase"/>
</dbReference>
<evidence type="ECO:0000259" key="14">
    <source>
        <dbReference type="PROSITE" id="PS51194"/>
    </source>
</evidence>
<dbReference type="FunFam" id="3.40.50.300:FF:001975">
    <property type="entry name" value="ATP-dependent DNA helicase"/>
    <property type="match status" value="1"/>
</dbReference>
<name>A0A8H4RKG8_9HELO</name>
<dbReference type="GO" id="GO:0009378">
    <property type="term" value="F:four-way junction helicase activity"/>
    <property type="evidence" value="ECO:0007669"/>
    <property type="project" value="TreeGrafter"/>
</dbReference>
<dbReference type="CDD" id="cd17920">
    <property type="entry name" value="DEXHc_RecQ"/>
    <property type="match status" value="1"/>
</dbReference>
<dbReference type="Pfam" id="PF00271">
    <property type="entry name" value="Helicase_C"/>
    <property type="match status" value="1"/>
</dbReference>
<evidence type="ECO:0000256" key="11">
    <source>
        <dbReference type="ARBA" id="ARBA00034808"/>
    </source>
</evidence>
<dbReference type="PANTHER" id="PTHR13710:SF153">
    <property type="entry name" value="RECQ-LIKE DNA HELICASE BLM"/>
    <property type="match status" value="1"/>
</dbReference>
<feature type="compositionally biased region" description="Acidic residues" evidence="12">
    <location>
        <begin position="1469"/>
        <end position="1490"/>
    </location>
</feature>
<evidence type="ECO:0000256" key="2">
    <source>
        <dbReference type="ARBA" id="ARBA00005446"/>
    </source>
</evidence>
<comment type="catalytic activity">
    <reaction evidence="10">
        <text>Couples ATP hydrolysis with the unwinding of duplex DNA by translocating in the 3'-5' direction.</text>
        <dbReference type="EC" id="5.6.2.4"/>
    </reaction>
</comment>
<dbReference type="OrthoDB" id="10261556at2759"/>
<feature type="region of interest" description="Disordered" evidence="12">
    <location>
        <begin position="1652"/>
        <end position="1774"/>
    </location>
</feature>
<feature type="compositionally biased region" description="Low complexity" evidence="12">
    <location>
        <begin position="1681"/>
        <end position="1698"/>
    </location>
</feature>
<feature type="domain" description="Helicase C-terminal" evidence="14">
    <location>
        <begin position="1116"/>
        <end position="1268"/>
    </location>
</feature>
<dbReference type="NCBIfam" id="TIGR00614">
    <property type="entry name" value="recQ_fam"/>
    <property type="match status" value="1"/>
</dbReference>
<dbReference type="InterPro" id="IPR032284">
    <property type="entry name" value="RecQ_Zn-bd"/>
</dbReference>
<feature type="region of interest" description="Disordered" evidence="12">
    <location>
        <begin position="333"/>
        <end position="361"/>
    </location>
</feature>
<organism evidence="15 16">
    <name type="scientific">Cudoniella acicularis</name>
    <dbReference type="NCBI Taxonomy" id="354080"/>
    <lineage>
        <taxon>Eukaryota</taxon>
        <taxon>Fungi</taxon>
        <taxon>Dikarya</taxon>
        <taxon>Ascomycota</taxon>
        <taxon>Pezizomycotina</taxon>
        <taxon>Leotiomycetes</taxon>
        <taxon>Helotiales</taxon>
        <taxon>Tricladiaceae</taxon>
        <taxon>Cudoniella</taxon>
    </lineage>
</organism>
<dbReference type="InterPro" id="IPR036390">
    <property type="entry name" value="WH_DNA-bd_sf"/>
</dbReference>
<feature type="region of interest" description="Disordered" evidence="12">
    <location>
        <begin position="1424"/>
        <end position="1514"/>
    </location>
</feature>
<evidence type="ECO:0000256" key="5">
    <source>
        <dbReference type="ARBA" id="ARBA00022806"/>
    </source>
</evidence>
<dbReference type="Pfam" id="PF09382">
    <property type="entry name" value="RQC"/>
    <property type="match status" value="1"/>
</dbReference>
<comment type="subcellular location">
    <subcellularLocation>
        <location evidence="1">Nucleus</location>
    </subcellularLocation>
</comment>
<feature type="region of interest" description="Disordered" evidence="12">
    <location>
        <begin position="220"/>
        <end position="275"/>
    </location>
</feature>
<keyword evidence="4" id="KW-0378">Hydrolase</keyword>
<dbReference type="Gene3D" id="1.10.10.10">
    <property type="entry name" value="Winged helix-like DNA-binding domain superfamily/Winged helix DNA-binding domain"/>
    <property type="match status" value="1"/>
</dbReference>
<dbReference type="PANTHER" id="PTHR13710">
    <property type="entry name" value="DNA HELICASE RECQ FAMILY MEMBER"/>
    <property type="match status" value="1"/>
</dbReference>
<keyword evidence="6" id="KW-0067">ATP-binding</keyword>
<feature type="compositionally biased region" description="Basic residues" evidence="12">
    <location>
        <begin position="1723"/>
        <end position="1736"/>
    </location>
</feature>
<feature type="compositionally biased region" description="Polar residues" evidence="12">
    <location>
        <begin position="487"/>
        <end position="497"/>
    </location>
</feature>
<dbReference type="PROSITE" id="PS51194">
    <property type="entry name" value="HELICASE_CTER"/>
    <property type="match status" value="1"/>
</dbReference>
<evidence type="ECO:0000256" key="12">
    <source>
        <dbReference type="SAM" id="MobiDB-lite"/>
    </source>
</evidence>
<dbReference type="GO" id="GO:0005737">
    <property type="term" value="C:cytoplasm"/>
    <property type="evidence" value="ECO:0007669"/>
    <property type="project" value="TreeGrafter"/>
</dbReference>
<dbReference type="EMBL" id="JAAMPI010000540">
    <property type="protein sequence ID" value="KAF4630535.1"/>
    <property type="molecule type" value="Genomic_DNA"/>
</dbReference>
<keyword evidence="9" id="KW-0539">Nucleus</keyword>
<feature type="domain" description="Helicase ATP-binding" evidence="13">
    <location>
        <begin position="907"/>
        <end position="1088"/>
    </location>
</feature>
<evidence type="ECO:0000256" key="4">
    <source>
        <dbReference type="ARBA" id="ARBA00022801"/>
    </source>
</evidence>
<feature type="compositionally biased region" description="Low complexity" evidence="12">
    <location>
        <begin position="122"/>
        <end position="144"/>
    </location>
</feature>
<accession>A0A8H4RKG8</accession>
<dbReference type="SUPFAM" id="SSF52540">
    <property type="entry name" value="P-loop containing nucleoside triphosphate hydrolases"/>
    <property type="match status" value="1"/>
</dbReference>
<dbReference type="InterPro" id="IPR018982">
    <property type="entry name" value="RQC_domain"/>
</dbReference>
<proteinExistence type="inferred from homology"/>
<dbReference type="GO" id="GO:0003677">
    <property type="term" value="F:DNA binding"/>
    <property type="evidence" value="ECO:0007669"/>
    <property type="project" value="UniProtKB-KW"/>
</dbReference>
<comment type="caution">
    <text evidence="15">The sequence shown here is derived from an EMBL/GenBank/DDBJ whole genome shotgun (WGS) entry which is preliminary data.</text>
</comment>
<feature type="region of interest" description="Disordered" evidence="12">
    <location>
        <begin position="104"/>
        <end position="193"/>
    </location>
</feature>
<dbReference type="InterPro" id="IPR014001">
    <property type="entry name" value="Helicase_ATP-bd"/>
</dbReference>
<dbReference type="InterPro" id="IPR011545">
    <property type="entry name" value="DEAD/DEAH_box_helicase_dom"/>
</dbReference>
<feature type="compositionally biased region" description="Basic and acidic residues" evidence="12">
    <location>
        <begin position="394"/>
        <end position="403"/>
    </location>
</feature>
<feature type="region of interest" description="Disordered" evidence="12">
    <location>
        <begin position="827"/>
        <end position="865"/>
    </location>
</feature>
<keyword evidence="3" id="KW-0547">Nucleotide-binding</keyword>
<dbReference type="EC" id="5.6.2.4" evidence="11"/>
<evidence type="ECO:0000256" key="6">
    <source>
        <dbReference type="ARBA" id="ARBA00022840"/>
    </source>
</evidence>
<dbReference type="GO" id="GO:0016787">
    <property type="term" value="F:hydrolase activity"/>
    <property type="evidence" value="ECO:0007669"/>
    <property type="project" value="UniProtKB-KW"/>
</dbReference>
<dbReference type="GO" id="GO:0000724">
    <property type="term" value="P:double-strand break repair via homologous recombination"/>
    <property type="evidence" value="ECO:0007669"/>
    <property type="project" value="TreeGrafter"/>
</dbReference>
<feature type="compositionally biased region" description="Gly residues" evidence="12">
    <location>
        <begin position="1756"/>
        <end position="1767"/>
    </location>
</feature>
<dbReference type="Gene3D" id="3.40.50.300">
    <property type="entry name" value="P-loop containing nucleotide triphosphate hydrolases"/>
    <property type="match status" value="2"/>
</dbReference>
<evidence type="ECO:0000259" key="13">
    <source>
        <dbReference type="PROSITE" id="PS51192"/>
    </source>
</evidence>
<dbReference type="FunFam" id="3.40.50.300:FF:000537">
    <property type="entry name" value="Bloom syndrome RecQ-like helicase"/>
    <property type="match status" value="1"/>
</dbReference>
<dbReference type="InterPro" id="IPR004589">
    <property type="entry name" value="DNA_helicase_ATP-dep_RecQ"/>
</dbReference>
<dbReference type="PROSITE" id="PS00690">
    <property type="entry name" value="DEAH_ATP_HELICASE"/>
    <property type="match status" value="1"/>
</dbReference>
<dbReference type="SMART" id="SM00487">
    <property type="entry name" value="DEXDc"/>
    <property type="match status" value="1"/>
</dbReference>
<feature type="compositionally biased region" description="Low complexity" evidence="12">
    <location>
        <begin position="1737"/>
        <end position="1749"/>
    </location>
</feature>
<dbReference type="GO" id="GO:0005634">
    <property type="term" value="C:nucleus"/>
    <property type="evidence" value="ECO:0007669"/>
    <property type="project" value="UniProtKB-SubCell"/>
</dbReference>
<dbReference type="CDD" id="cd18794">
    <property type="entry name" value="SF2_C_RecQ"/>
    <property type="match status" value="1"/>
</dbReference>
<evidence type="ECO:0000256" key="7">
    <source>
        <dbReference type="ARBA" id="ARBA00023125"/>
    </source>
</evidence>
<dbReference type="SMART" id="SM00956">
    <property type="entry name" value="RQC"/>
    <property type="match status" value="1"/>
</dbReference>
<feature type="compositionally biased region" description="Low complexity" evidence="12">
    <location>
        <begin position="1709"/>
        <end position="1721"/>
    </location>
</feature>
<dbReference type="GO" id="GO:0006260">
    <property type="term" value="P:DNA replication"/>
    <property type="evidence" value="ECO:0007669"/>
    <property type="project" value="InterPro"/>
</dbReference>
<keyword evidence="8" id="KW-0413">Isomerase</keyword>
<protein>
    <recommendedName>
        <fullName evidence="11">DNA 3'-5' helicase</fullName>
        <ecNumber evidence="11">5.6.2.4</ecNumber>
    </recommendedName>
</protein>
<dbReference type="SUPFAM" id="SSF46785">
    <property type="entry name" value="Winged helix' DNA-binding domain"/>
    <property type="match status" value="1"/>
</dbReference>
<evidence type="ECO:0000256" key="9">
    <source>
        <dbReference type="ARBA" id="ARBA00023242"/>
    </source>
</evidence>
<dbReference type="GO" id="GO:0043138">
    <property type="term" value="F:3'-5' DNA helicase activity"/>
    <property type="evidence" value="ECO:0007669"/>
    <property type="project" value="UniProtKB-EC"/>
</dbReference>
<comment type="similarity">
    <text evidence="2">Belongs to the helicase family. RecQ subfamily.</text>
</comment>
<feature type="compositionally biased region" description="Polar residues" evidence="12">
    <location>
        <begin position="845"/>
        <end position="865"/>
    </location>
</feature>
<sequence>MTRHNLATHISWLLSQVTPSADVSRAAPAIQNPTTVPEIALSNILEEEHIDEEISILSPTRNLPFDQSVNVVQDFARPSVPVSIPPKSQASAFASSLVEGSMGKLKSASRSNRPSLLSQHQLATPASTTTSTLTSTAGPSSLTGNYAAFLRASKDTPSRKTTDRLLPKSARQLHTPQTPRHTPRPPLQLKTENVESVDLTGDNQGGDLRSSSNEIVFGDPVVLWQEGPASRPEPLPRTSKKRKSDEISFGTPGRWGKTGRPAKEIKKDLGDSQDGFVDIDDFDPDQYHQKGFQESPAVPVKPGIEDYNANNGLEEYHITETVSITETRTRKGISRVPSVSEGGPSKLVYSTSNVTGRQEHKSLLEPKSLVQVEASPARGAKSSGKHALTPWRQRKMEMERTIQDSDDDEILSDVEKRVSCSPRPSIKQTPRVVDVTKNSGRHEIPAFEQIDQEVKDTRSPKPRIGSPLRPISRNVATRKDSAPSPFQRDSPTKVSTVSKSPAPPSSQQRPSSTLTDDDKKLVNLFLKHPHAISTYLQRIDDVLAQSAAEAMALFDNGELPPRHLKEERKKFLEMKGAYESLYRLEECHRSLIVKKKDLAREMCKYLDAGKGDTGNLDEQISALTQEIRKTEKEIGHNLHVSDAIKDGFGTEEIMDLVQGPPPASLRTREGTAPLPSGASTIGSAQVILQTQIPSLPQKSVSGSNQRILEEPLRHSSRDVLDRRPSNITYRASPSPVRQQILPKPTVEQQIPFAPREEWGQPERGMRQPNFNRDPSPYAFDDEAFEDLLREDQELQEMQQKSRVEDIEDEYGNLDDDDDMLEITQEIEKRHPLPGPSKTSARKAVSETSGNNLETRNRSRPSTGKNMYSHVDLSHSNLFKYPWSNDVKKALKERFKLTGFRYHQLEAINATLNGEDAFVLMPTGGGKSLCYQLPAVVQSGKTKGVTIVISPLLSLMIDQVGHLKDINIRAATLNGEISTKDRNEIYDQLSETHPEQYIQLLYITPEMVNKSERMLSILSRLHANKKLARIVIDEAHCVSQWGHDFRPDYVALSAMRQRFPKVPLMALTATATEGIIMDVKHNLGMAEKCPVYSQSFNRPNLHYEVRSKKGKGKSKEILDDIVDLIKNRYRGQTGIIYTLSRKNCEQMATKLSEEYGIKAYHYHASLQPDEKKAIQDDWQKGVLQVVVATIAFGMGIDKPDVRFVIHHTIPKSLEGYYQETGRAGRDGKKSGCYLYYGYQDTAVLKDFIYKSEGSDQQKERQRQMLTSMVNYCENRTDCRRVQVLAYFGEKTFTKEECQLSCDNCNSDAVFELTDFTAQATAAMHIVKQVQDSHVTLLHCVDILRGANNAKIKSLNHHQLKQFGMAKDMIRSDIERLFFRLLMENALAEHNIINKSGFASQYLNLGLNCRDFLAGTRKVSLQIKASGSPLAPVRRKQTANSGMLPSTHFTSPISSPSKGKRKATRRPANAYDEDNEEPSDDDFVVDDDDEEPFAPMRSTKRGRAETPRDKLGPPITGDERLASLPELHRIVVHQFVDEAKALEERIRNKTEARKPFFTEAHFREMVIRWTTTISAMQRIPSINADRVAKYGSQILPLVKRYHQDYEDMMNVNQPENRDMDKNHQTVIDLVSEEEEEDFGLDDSDDEAVMGAAEEGSKYFQNTKSSGKGVRKLPWSAGSSTKPSNARGGSSSRGGSNYSARGRGGKKKGSRKSYGSGSGQSTSGVYKRRSSSGPKKHASKSTYTSGSSGNSNLMRKFGNNGGEGGGGPMGRIGMMPP</sequence>
<keyword evidence="7" id="KW-0238">DNA-binding</keyword>
<evidence type="ECO:0000256" key="3">
    <source>
        <dbReference type="ARBA" id="ARBA00022741"/>
    </source>
</evidence>
<evidence type="ECO:0000256" key="10">
    <source>
        <dbReference type="ARBA" id="ARBA00034617"/>
    </source>
</evidence>
<evidence type="ECO:0000313" key="16">
    <source>
        <dbReference type="Proteomes" id="UP000566819"/>
    </source>
</evidence>
<gene>
    <name evidence="15" type="ORF">G7Y89_g7601</name>
</gene>
<feature type="region of interest" description="Disordered" evidence="12">
    <location>
        <begin position="374"/>
        <end position="516"/>
    </location>
</feature>
<dbReference type="GO" id="GO:0005694">
    <property type="term" value="C:chromosome"/>
    <property type="evidence" value="ECO:0007669"/>
    <property type="project" value="TreeGrafter"/>
</dbReference>
<feature type="compositionally biased region" description="Basic and acidic residues" evidence="12">
    <location>
        <begin position="1500"/>
        <end position="1514"/>
    </location>
</feature>
<feature type="compositionally biased region" description="Polar residues" evidence="12">
    <location>
        <begin position="108"/>
        <end position="121"/>
    </location>
</feature>
<keyword evidence="16" id="KW-1185">Reference proteome</keyword>
<evidence type="ECO:0000313" key="15">
    <source>
        <dbReference type="EMBL" id="KAF4630535.1"/>
    </source>
</evidence>